<evidence type="ECO:0000256" key="14">
    <source>
        <dbReference type="ARBA" id="ARBA00024864"/>
    </source>
</evidence>
<name>A0AAV9PCV0_9PEZI</name>
<dbReference type="AlphaFoldDB" id="A0AAV9PCV0"/>
<keyword evidence="13 15" id="KW-0066">ATP synthesis</keyword>
<evidence type="ECO:0000256" key="8">
    <source>
        <dbReference type="ARBA" id="ARBA00022781"/>
    </source>
</evidence>
<keyword evidence="9 15" id="KW-1133">Transmembrane helix</keyword>
<evidence type="ECO:0000256" key="1">
    <source>
        <dbReference type="ARBA" id="ARBA00004304"/>
    </source>
</evidence>
<keyword evidence="12 15" id="KW-0472">Membrane</keyword>
<evidence type="ECO:0000256" key="3">
    <source>
        <dbReference type="ARBA" id="ARBA00011291"/>
    </source>
</evidence>
<dbReference type="RefSeq" id="XP_064660076.1">
    <property type="nucleotide sequence ID" value="XM_064801446.1"/>
</dbReference>
<comment type="similarity">
    <text evidence="2 15">Belongs to the ATPase protein 8 family.</text>
</comment>
<reference evidence="16 17" key="1">
    <citation type="submission" date="2023-08" db="EMBL/GenBank/DDBJ databases">
        <title>Black Yeasts Isolated from many extreme environments.</title>
        <authorList>
            <person name="Coleine C."/>
            <person name="Stajich J.E."/>
            <person name="Selbmann L."/>
        </authorList>
    </citation>
    <scope>NUCLEOTIDE SEQUENCE [LARGE SCALE GENOMIC DNA]</scope>
    <source>
        <strain evidence="16 17">CCFEE 5935</strain>
    </source>
</reference>
<dbReference type="EMBL" id="JAVRRT010000006">
    <property type="protein sequence ID" value="KAK5171048.1"/>
    <property type="molecule type" value="Genomic_DNA"/>
</dbReference>
<comment type="subcellular location">
    <subcellularLocation>
        <location evidence="15">Mitochondrion inner membrane</location>
        <topology evidence="15">Single-pass membrane protein</topology>
    </subcellularLocation>
    <subcellularLocation>
        <location evidence="1">Mitochondrion membrane</location>
        <topology evidence="1">Single-pass membrane protein</topology>
    </subcellularLocation>
</comment>
<comment type="subunit">
    <text evidence="3 15">F-type ATPases have 2 components, CF(1) - the catalytic core - and CF(0) - the membrane proton channel.</text>
</comment>
<dbReference type="PANTHER" id="PTHR36101:SF1">
    <property type="entry name" value="ATP SYNTHASE PROTEIN 8"/>
    <property type="match status" value="1"/>
</dbReference>
<dbReference type="GO" id="GO:0005743">
    <property type="term" value="C:mitochondrial inner membrane"/>
    <property type="evidence" value="ECO:0007669"/>
    <property type="project" value="UniProtKB-SubCell"/>
</dbReference>
<keyword evidence="11 15" id="KW-0496">Mitochondrion</keyword>
<sequence length="117" mass="13109">MFAQRALRAPLQMSARGMRPMAFRAAAIAPFSTKQAPIQTQVQQQSAPKAKWFAPPPPPGKHMVPVKAAMPQLVPFYFVNEVVFAFTIIPLLIYVFSKYILPAHLRRYAARLATSKL</sequence>
<dbReference type="PANTHER" id="PTHR36101">
    <property type="entry name" value="ATP SYNTHASE PROTEIN 8"/>
    <property type="match status" value="1"/>
</dbReference>
<keyword evidence="8 15" id="KW-0375">Hydrogen ion transport</keyword>
<dbReference type="GeneID" id="89925538"/>
<comment type="function">
    <text evidence="14 15">Mitochondrial membrane ATP synthase (F(1)F(0) ATP synthase or Complex V) produces ATP from ADP in the presence of a proton gradient across the membrane which is generated by electron transport complexes of the respiratory chain. F-type ATPases consist of two structural domains, F(1) - containing the extramembraneous catalytic core and F(0) - containing the membrane proton channel, linked together by a central stalk and a peripheral stalk. During catalysis, ATP synthesis in the catalytic domain of F(1) is coupled via a rotary mechanism of the central stalk subunits to proton translocation. Part of the complex F(0) domain. Minor subunit located with subunit a in the membrane.</text>
</comment>
<dbReference type="Pfam" id="PF05933">
    <property type="entry name" value="Fun_ATP-synt_8"/>
    <property type="match status" value="1"/>
</dbReference>
<organism evidence="16 17">
    <name type="scientific">Saxophila tyrrhenica</name>
    <dbReference type="NCBI Taxonomy" id="1690608"/>
    <lineage>
        <taxon>Eukaryota</taxon>
        <taxon>Fungi</taxon>
        <taxon>Dikarya</taxon>
        <taxon>Ascomycota</taxon>
        <taxon>Pezizomycotina</taxon>
        <taxon>Dothideomycetes</taxon>
        <taxon>Dothideomycetidae</taxon>
        <taxon>Mycosphaerellales</taxon>
        <taxon>Extremaceae</taxon>
        <taxon>Saxophila</taxon>
    </lineage>
</organism>
<evidence type="ECO:0000256" key="7">
    <source>
        <dbReference type="ARBA" id="ARBA00022692"/>
    </source>
</evidence>
<evidence type="ECO:0000256" key="11">
    <source>
        <dbReference type="ARBA" id="ARBA00023128"/>
    </source>
</evidence>
<evidence type="ECO:0000256" key="12">
    <source>
        <dbReference type="ARBA" id="ARBA00023136"/>
    </source>
</evidence>
<evidence type="ECO:0000256" key="13">
    <source>
        <dbReference type="ARBA" id="ARBA00023310"/>
    </source>
</evidence>
<dbReference type="GO" id="GO:0045259">
    <property type="term" value="C:proton-transporting ATP synthase complex"/>
    <property type="evidence" value="ECO:0007669"/>
    <property type="project" value="UniProtKB-KW"/>
</dbReference>
<evidence type="ECO:0000313" key="17">
    <source>
        <dbReference type="Proteomes" id="UP001337655"/>
    </source>
</evidence>
<feature type="transmembrane region" description="Helical" evidence="15">
    <location>
        <begin position="82"/>
        <end position="101"/>
    </location>
</feature>
<protein>
    <recommendedName>
        <fullName evidence="4 15">ATP synthase protein 8</fullName>
    </recommendedName>
</protein>
<dbReference type="Proteomes" id="UP001337655">
    <property type="component" value="Unassembled WGS sequence"/>
</dbReference>
<dbReference type="GO" id="GO:0046933">
    <property type="term" value="F:proton-transporting ATP synthase activity, rotational mechanism"/>
    <property type="evidence" value="ECO:0007669"/>
    <property type="project" value="TreeGrafter"/>
</dbReference>
<keyword evidence="17" id="KW-1185">Reference proteome</keyword>
<evidence type="ECO:0000256" key="15">
    <source>
        <dbReference type="RuleBase" id="RU368038"/>
    </source>
</evidence>
<evidence type="ECO:0000256" key="6">
    <source>
        <dbReference type="ARBA" id="ARBA00022547"/>
    </source>
</evidence>
<comment type="caution">
    <text evidence="16">The sequence shown here is derived from an EMBL/GenBank/DDBJ whole genome shotgun (WGS) entry which is preliminary data.</text>
</comment>
<dbReference type="InterPro" id="IPR009230">
    <property type="entry name" value="ATP_synth_su8_fun"/>
</dbReference>
<evidence type="ECO:0000256" key="5">
    <source>
        <dbReference type="ARBA" id="ARBA00022448"/>
    </source>
</evidence>
<evidence type="ECO:0000256" key="9">
    <source>
        <dbReference type="ARBA" id="ARBA00022989"/>
    </source>
</evidence>
<evidence type="ECO:0000256" key="10">
    <source>
        <dbReference type="ARBA" id="ARBA00023065"/>
    </source>
</evidence>
<evidence type="ECO:0000256" key="4">
    <source>
        <dbReference type="ARBA" id="ARBA00019651"/>
    </source>
</evidence>
<evidence type="ECO:0000256" key="2">
    <source>
        <dbReference type="ARBA" id="ARBA00008892"/>
    </source>
</evidence>
<gene>
    <name evidence="16" type="primary">atp8</name>
    <name evidence="16" type="ORF">LTR77_004192</name>
</gene>
<evidence type="ECO:0000313" key="16">
    <source>
        <dbReference type="EMBL" id="KAK5171048.1"/>
    </source>
</evidence>
<keyword evidence="6 15" id="KW-0138">CF(0)</keyword>
<keyword evidence="7 15" id="KW-0812">Transmembrane</keyword>
<keyword evidence="10 15" id="KW-0406">Ion transport</keyword>
<keyword evidence="5 15" id="KW-0813">Transport</keyword>
<accession>A0AAV9PCV0</accession>
<proteinExistence type="inferred from homology"/>